<dbReference type="InterPro" id="IPR043519">
    <property type="entry name" value="NT_sf"/>
</dbReference>
<dbReference type="InterPro" id="IPR004394">
    <property type="entry name" value="Iojap/RsfS/C7orf30"/>
</dbReference>
<name>A0ABV7J7P3_9GAMM</name>
<evidence type="ECO:0000256" key="2">
    <source>
        <dbReference type="HAMAP-Rule" id="MF_01477"/>
    </source>
</evidence>
<keyword evidence="4" id="KW-1185">Reference proteome</keyword>
<organism evidence="3 4">
    <name type="scientific">Marinicella sediminis</name>
    <dbReference type="NCBI Taxonomy" id="1792834"/>
    <lineage>
        <taxon>Bacteria</taxon>
        <taxon>Pseudomonadati</taxon>
        <taxon>Pseudomonadota</taxon>
        <taxon>Gammaproteobacteria</taxon>
        <taxon>Lysobacterales</taxon>
        <taxon>Marinicellaceae</taxon>
        <taxon>Marinicella</taxon>
    </lineage>
</organism>
<evidence type="ECO:0000313" key="3">
    <source>
        <dbReference type="EMBL" id="MFC3194134.1"/>
    </source>
</evidence>
<dbReference type="NCBIfam" id="TIGR00090">
    <property type="entry name" value="rsfS_iojap_ybeB"/>
    <property type="match status" value="1"/>
</dbReference>
<dbReference type="Pfam" id="PF02410">
    <property type="entry name" value="RsfS"/>
    <property type="match status" value="1"/>
</dbReference>
<gene>
    <name evidence="2 3" type="primary">rsfS</name>
    <name evidence="3" type="ORF">ACFODZ_07765</name>
</gene>
<comment type="caution">
    <text evidence="3">The sequence shown here is derived from an EMBL/GenBank/DDBJ whole genome shotgun (WGS) entry which is preliminary data.</text>
</comment>
<dbReference type="Proteomes" id="UP001595533">
    <property type="component" value="Unassembled WGS sequence"/>
</dbReference>
<keyword evidence="2" id="KW-0963">Cytoplasm</keyword>
<comment type="subunit">
    <text evidence="2">Interacts with ribosomal protein uL14 (rplN).</text>
</comment>
<comment type="similarity">
    <text evidence="1 2">Belongs to the Iojap/RsfS family.</text>
</comment>
<dbReference type="SUPFAM" id="SSF81301">
    <property type="entry name" value="Nucleotidyltransferase"/>
    <property type="match status" value="1"/>
</dbReference>
<comment type="subcellular location">
    <subcellularLocation>
        <location evidence="2">Cytoplasm</location>
    </subcellularLocation>
</comment>
<dbReference type="EMBL" id="JBHRTS010000004">
    <property type="protein sequence ID" value="MFC3194134.1"/>
    <property type="molecule type" value="Genomic_DNA"/>
</dbReference>
<evidence type="ECO:0000313" key="4">
    <source>
        <dbReference type="Proteomes" id="UP001595533"/>
    </source>
</evidence>
<dbReference type="PANTHER" id="PTHR21043">
    <property type="entry name" value="IOJAP SUPERFAMILY ORTHOLOG"/>
    <property type="match status" value="1"/>
</dbReference>
<evidence type="ECO:0000256" key="1">
    <source>
        <dbReference type="ARBA" id="ARBA00010574"/>
    </source>
</evidence>
<accession>A0ABV7J7P3</accession>
<dbReference type="PANTHER" id="PTHR21043:SF0">
    <property type="entry name" value="MITOCHONDRIAL ASSEMBLY OF RIBOSOMAL LARGE SUBUNIT PROTEIN 1"/>
    <property type="match status" value="1"/>
</dbReference>
<protein>
    <recommendedName>
        <fullName evidence="2">Ribosomal silencing factor RsfS</fullName>
    </recommendedName>
</protein>
<reference evidence="4" key="1">
    <citation type="journal article" date="2019" name="Int. J. Syst. Evol. Microbiol.">
        <title>The Global Catalogue of Microorganisms (GCM) 10K type strain sequencing project: providing services to taxonomists for standard genome sequencing and annotation.</title>
        <authorList>
            <consortium name="The Broad Institute Genomics Platform"/>
            <consortium name="The Broad Institute Genome Sequencing Center for Infectious Disease"/>
            <person name="Wu L."/>
            <person name="Ma J."/>
        </authorList>
    </citation>
    <scope>NUCLEOTIDE SEQUENCE [LARGE SCALE GENOMIC DNA]</scope>
    <source>
        <strain evidence="4">KCTC 42953</strain>
    </source>
</reference>
<proteinExistence type="inferred from homology"/>
<sequence length="118" mass="13079">MQEIKENTNQTPLSEIVHQAVDAAKAQQIVSLPVSHLTSVTDHMIICTGSSNRHMQHLADTAKDAVQQHGAEVLGTEGMNSDEWIIVDCGDVVLHVMSAEAREFYHLEGLWDIKEMTD</sequence>
<dbReference type="HAMAP" id="MF_01477">
    <property type="entry name" value="Iojap_RsfS"/>
    <property type="match status" value="1"/>
</dbReference>
<keyword evidence="2" id="KW-0678">Repressor</keyword>
<comment type="function">
    <text evidence="2">Functions as a ribosomal silencing factor. Interacts with ribosomal protein uL14 (rplN), blocking formation of intersubunit bridge B8. Prevents association of the 30S and 50S ribosomal subunits and the formation of functional ribosomes, thus repressing translation.</text>
</comment>
<keyword evidence="2" id="KW-0810">Translation regulation</keyword>
<dbReference type="Gene3D" id="3.30.460.10">
    <property type="entry name" value="Beta Polymerase, domain 2"/>
    <property type="match status" value="1"/>
</dbReference>
<dbReference type="RefSeq" id="WP_232781893.1">
    <property type="nucleotide sequence ID" value="NZ_JBHRTS010000004.1"/>
</dbReference>